<reference evidence="1" key="1">
    <citation type="submission" date="2022-07" db="EMBL/GenBank/DDBJ databases">
        <title>Genome Sequence of Lecanicillium saksenae.</title>
        <authorList>
            <person name="Buettner E."/>
        </authorList>
    </citation>
    <scope>NUCLEOTIDE SEQUENCE</scope>
    <source>
        <strain evidence="1">VT-O1</strain>
    </source>
</reference>
<keyword evidence="2" id="KW-1185">Reference proteome</keyword>
<protein>
    <submittedName>
        <fullName evidence="1">Uncharacterized protein</fullName>
    </submittedName>
</protein>
<accession>A0ACC1R6U5</accession>
<dbReference type="Proteomes" id="UP001148737">
    <property type="component" value="Unassembled WGS sequence"/>
</dbReference>
<name>A0ACC1R6U5_9HYPO</name>
<comment type="caution">
    <text evidence="1">The sequence shown here is derived from an EMBL/GenBank/DDBJ whole genome shotgun (WGS) entry which is preliminary data.</text>
</comment>
<proteinExistence type="predicted"/>
<dbReference type="EMBL" id="JANAKD010000041">
    <property type="protein sequence ID" value="KAJ3498639.1"/>
    <property type="molecule type" value="Genomic_DNA"/>
</dbReference>
<evidence type="ECO:0000313" key="1">
    <source>
        <dbReference type="EMBL" id="KAJ3498639.1"/>
    </source>
</evidence>
<sequence>MADAESRPLLRPEASPQETSRDGAAESRETGSKTLQGAWTAVILPLLVGNFLQAVGTNIQEVTMSEFGESILCRNRFADIGGAATLVGNDPRCKSTEVQADLSMLGAVEQVFGVLPAILTSVLYGIASDRLGRKPILCLSIAGILLLYAVDYTICGGPLVKNSVTYAMVSDSVSEAHRADIFFYLIAADLTGSLLGAPLTFYVMKYGPWFATAVGYSCYVIQFLVILLFCKDLNKGQFSLRNEDEDGERPRKSAFATAFSTMLKPTAAIKQTYGACVKVFWVHRKVGMLLVTLLFSDLGGYANILFNQYIAKRFDWSWSQANLLASIKTFTRLALMVAIMPLVSQLLNRVGMAPIIKDAQISRYAMLLASISSLGIGLASTFYAMVPFLPLYTFRAVSRASLNSLLPSLIGPERTGMLYSVMAVLDSLGLMVAAPATAAVFKIGLRWGGVWIGLPFILSGVLMAMSTLVLFAVRITHEDHFNVTTL</sequence>
<gene>
    <name evidence="1" type="ORF">NLG97_g956</name>
</gene>
<organism evidence="1 2">
    <name type="scientific">Lecanicillium saksenae</name>
    <dbReference type="NCBI Taxonomy" id="468837"/>
    <lineage>
        <taxon>Eukaryota</taxon>
        <taxon>Fungi</taxon>
        <taxon>Dikarya</taxon>
        <taxon>Ascomycota</taxon>
        <taxon>Pezizomycotina</taxon>
        <taxon>Sordariomycetes</taxon>
        <taxon>Hypocreomycetidae</taxon>
        <taxon>Hypocreales</taxon>
        <taxon>Cordycipitaceae</taxon>
        <taxon>Lecanicillium</taxon>
    </lineage>
</organism>
<evidence type="ECO:0000313" key="2">
    <source>
        <dbReference type="Proteomes" id="UP001148737"/>
    </source>
</evidence>